<evidence type="ECO:0008006" key="4">
    <source>
        <dbReference type="Google" id="ProtNLM"/>
    </source>
</evidence>
<keyword evidence="1" id="KW-0472">Membrane</keyword>
<dbReference type="Pfam" id="PF03729">
    <property type="entry name" value="DUF308"/>
    <property type="match status" value="2"/>
</dbReference>
<reference evidence="2 3" key="1">
    <citation type="submission" date="2021-03" db="EMBL/GenBank/DDBJ databases">
        <authorList>
            <person name="Gilmore M.S."/>
            <person name="Schwartzman J."/>
            <person name="Van Tyne D."/>
            <person name="Martin M."/>
            <person name="Earl A.M."/>
            <person name="Manson A.L."/>
            <person name="Straub T."/>
            <person name="Salamzade R."/>
            <person name="Saavedra J."/>
            <person name="Lebreton F."/>
            <person name="Prichula J."/>
            <person name="Schaufler K."/>
            <person name="Gaca A."/>
            <person name="Sgardioli B."/>
            <person name="Wagenaar J."/>
            <person name="Strong T."/>
        </authorList>
    </citation>
    <scope>NUCLEOTIDE SEQUENCE [LARGE SCALE GENOMIC DNA]</scope>
    <source>
        <strain evidence="2 3">665A</strain>
    </source>
</reference>
<feature type="transmembrane region" description="Helical" evidence="1">
    <location>
        <begin position="36"/>
        <end position="54"/>
    </location>
</feature>
<evidence type="ECO:0000313" key="2">
    <source>
        <dbReference type="EMBL" id="MEO1770416.1"/>
    </source>
</evidence>
<keyword evidence="1" id="KW-1133">Transmembrane helix</keyword>
<dbReference type="InterPro" id="IPR052712">
    <property type="entry name" value="Acid_resist_chaperone_HdeD"/>
</dbReference>
<reference evidence="2 3" key="2">
    <citation type="submission" date="2024-02" db="EMBL/GenBank/DDBJ databases">
        <title>The Genome Sequence of Enterococcus sp. DIV0159.</title>
        <authorList>
            <person name="Earl A."/>
            <person name="Manson A."/>
            <person name="Gilmore M."/>
            <person name="Sanders J."/>
            <person name="Shea T."/>
            <person name="Howe W."/>
            <person name="Livny J."/>
            <person name="Cuomo C."/>
            <person name="Neafsey D."/>
            <person name="Birren B."/>
        </authorList>
    </citation>
    <scope>NUCLEOTIDE SEQUENCE [LARGE SCALE GENOMIC DNA]</scope>
    <source>
        <strain evidence="2 3">665A</strain>
    </source>
</reference>
<feature type="transmembrane region" description="Helical" evidence="1">
    <location>
        <begin position="148"/>
        <end position="167"/>
    </location>
</feature>
<gene>
    <name evidence="2" type="ORF">JZO67_002368</name>
</gene>
<comment type="caution">
    <text evidence="2">The sequence shown here is derived from an EMBL/GenBank/DDBJ whole genome shotgun (WGS) entry which is preliminary data.</text>
</comment>
<dbReference type="Proteomes" id="UP000664357">
    <property type="component" value="Unassembled WGS sequence"/>
</dbReference>
<evidence type="ECO:0000256" key="1">
    <source>
        <dbReference type="SAM" id="Phobius"/>
    </source>
</evidence>
<dbReference type="PANTHER" id="PTHR34989:SF1">
    <property type="entry name" value="PROTEIN HDED"/>
    <property type="match status" value="1"/>
</dbReference>
<dbReference type="PANTHER" id="PTHR34989">
    <property type="entry name" value="PROTEIN HDED"/>
    <property type="match status" value="1"/>
</dbReference>
<keyword evidence="1" id="KW-0812">Transmembrane</keyword>
<accession>A0ABV0EP66</accession>
<protein>
    <recommendedName>
        <fullName evidence="4">Acid-resistance membrane protein</fullName>
    </recommendedName>
</protein>
<evidence type="ECO:0000313" key="3">
    <source>
        <dbReference type="Proteomes" id="UP000664357"/>
    </source>
</evidence>
<organism evidence="2 3">
    <name type="scientific">Candidatus Enterococcus ferrettii</name>
    <dbReference type="NCBI Taxonomy" id="2815324"/>
    <lineage>
        <taxon>Bacteria</taxon>
        <taxon>Bacillati</taxon>
        <taxon>Bacillota</taxon>
        <taxon>Bacilli</taxon>
        <taxon>Lactobacillales</taxon>
        <taxon>Enterococcaceae</taxon>
        <taxon>Enterococcus</taxon>
    </lineage>
</organism>
<feature type="transmembrane region" description="Helical" evidence="1">
    <location>
        <begin position="66"/>
        <end position="87"/>
    </location>
</feature>
<dbReference type="InterPro" id="IPR005325">
    <property type="entry name" value="DUF308_memb"/>
</dbReference>
<feature type="transmembrane region" description="Helical" evidence="1">
    <location>
        <begin position="12"/>
        <end position="30"/>
    </location>
</feature>
<feature type="transmembrane region" description="Helical" evidence="1">
    <location>
        <begin position="123"/>
        <end position="142"/>
    </location>
</feature>
<sequence length="180" mass="20194">MSAFLESMKQYSYFRGIVYLLLGIAILLSPQMVFNGIVYIIFFYVAILGILQIINGLRNRQKVGGYGPSFSGGIIMLIVAFFILFFARGIASILPMFLGFIVLIFGIGKFMQNWDARKRGFSVNGGLVYSGLMVLAGILLLFNPFNSLMLLFRIFGFLLITMSIAEIRDARRLKDKSAEL</sequence>
<dbReference type="RefSeq" id="WP_207703144.1">
    <property type="nucleotide sequence ID" value="NZ_JAFREL020000002.1"/>
</dbReference>
<dbReference type="EMBL" id="JAFREL020000002">
    <property type="protein sequence ID" value="MEO1770416.1"/>
    <property type="molecule type" value="Genomic_DNA"/>
</dbReference>
<name>A0ABV0EP66_9ENTE</name>
<feature type="transmembrane region" description="Helical" evidence="1">
    <location>
        <begin position="93"/>
        <end position="111"/>
    </location>
</feature>
<proteinExistence type="predicted"/>
<keyword evidence="3" id="KW-1185">Reference proteome</keyword>